<comment type="caution">
    <text evidence="2">The sequence shown here is derived from an EMBL/GenBank/DDBJ whole genome shotgun (WGS) entry which is preliminary data.</text>
</comment>
<dbReference type="PANTHER" id="PTHR43252:SF6">
    <property type="entry name" value="NEGATIVE TRANSCRIPTION REGULATOR PADR"/>
    <property type="match status" value="1"/>
</dbReference>
<proteinExistence type="predicted"/>
<dbReference type="RefSeq" id="WP_057878473.1">
    <property type="nucleotide sequence ID" value="NZ_JQCA01000056.1"/>
</dbReference>
<dbReference type="InterPro" id="IPR036388">
    <property type="entry name" value="WH-like_DNA-bd_sf"/>
</dbReference>
<dbReference type="Gene3D" id="1.10.10.10">
    <property type="entry name" value="Winged helix-like DNA-binding domain superfamily/Winged helix DNA-binding domain"/>
    <property type="match status" value="1"/>
</dbReference>
<feature type="domain" description="Transcription regulator PadR N-terminal" evidence="1">
    <location>
        <begin position="6"/>
        <end position="78"/>
    </location>
</feature>
<dbReference type="PATRIC" id="fig|616990.3.peg.2159"/>
<evidence type="ECO:0000313" key="2">
    <source>
        <dbReference type="EMBL" id="KRO03796.1"/>
    </source>
</evidence>
<evidence type="ECO:0000313" key="3">
    <source>
        <dbReference type="Proteomes" id="UP000051906"/>
    </source>
</evidence>
<dbReference type="PANTHER" id="PTHR43252">
    <property type="entry name" value="TRANSCRIPTIONAL REGULATOR YQJI"/>
    <property type="match status" value="1"/>
</dbReference>
<dbReference type="AlphaFoldDB" id="A0A0R2LQ64"/>
<gene>
    <name evidence="2" type="ORF">IV54_GL002045</name>
</gene>
<dbReference type="EMBL" id="JQCA01000056">
    <property type="protein sequence ID" value="KRO03796.1"/>
    <property type="molecule type" value="Genomic_DNA"/>
</dbReference>
<organism evidence="2 3">
    <name type="scientific">Levilactobacillus paucivorans</name>
    <dbReference type="NCBI Taxonomy" id="616990"/>
    <lineage>
        <taxon>Bacteria</taxon>
        <taxon>Bacillati</taxon>
        <taxon>Bacillota</taxon>
        <taxon>Bacilli</taxon>
        <taxon>Lactobacillales</taxon>
        <taxon>Lactobacillaceae</taxon>
        <taxon>Levilactobacillus</taxon>
    </lineage>
</organism>
<keyword evidence="3" id="KW-1185">Reference proteome</keyword>
<protein>
    <submittedName>
        <fullName evidence="2">Transcriptional regulator</fullName>
    </submittedName>
</protein>
<dbReference type="Proteomes" id="UP000051906">
    <property type="component" value="Unassembled WGS sequence"/>
</dbReference>
<reference evidence="2 3" key="1">
    <citation type="journal article" date="2015" name="Genome Announc.">
        <title>Expanding the biotechnology potential of lactobacilli through comparative genomics of 213 strains and associated genera.</title>
        <authorList>
            <person name="Sun Z."/>
            <person name="Harris H.M."/>
            <person name="McCann A."/>
            <person name="Guo C."/>
            <person name="Argimon S."/>
            <person name="Zhang W."/>
            <person name="Yang X."/>
            <person name="Jeffery I.B."/>
            <person name="Cooney J.C."/>
            <person name="Kagawa T.F."/>
            <person name="Liu W."/>
            <person name="Song Y."/>
            <person name="Salvetti E."/>
            <person name="Wrobel A."/>
            <person name="Rasinkangas P."/>
            <person name="Parkhill J."/>
            <person name="Rea M.C."/>
            <person name="O'Sullivan O."/>
            <person name="Ritari J."/>
            <person name="Douillard F.P."/>
            <person name="Paul Ross R."/>
            <person name="Yang R."/>
            <person name="Briner A.E."/>
            <person name="Felis G.E."/>
            <person name="de Vos W.M."/>
            <person name="Barrangou R."/>
            <person name="Klaenhammer T.R."/>
            <person name="Caufield P.W."/>
            <person name="Cui Y."/>
            <person name="Zhang H."/>
            <person name="O'Toole P.W."/>
        </authorList>
    </citation>
    <scope>NUCLEOTIDE SEQUENCE [LARGE SCALE GENOMIC DNA]</scope>
    <source>
        <strain evidence="2 3">DSM 22467</strain>
    </source>
</reference>
<name>A0A0R2LQ64_9LACO</name>
<dbReference type="OrthoDB" id="2374094at2"/>
<dbReference type="SUPFAM" id="SSF46785">
    <property type="entry name" value="Winged helix' DNA-binding domain"/>
    <property type="match status" value="1"/>
</dbReference>
<dbReference type="STRING" id="616990.IV54_GL002045"/>
<dbReference type="InterPro" id="IPR005149">
    <property type="entry name" value="Tscrpt_reg_PadR_N"/>
</dbReference>
<dbReference type="InterPro" id="IPR036390">
    <property type="entry name" value="WH_DNA-bd_sf"/>
</dbReference>
<evidence type="ECO:0000259" key="1">
    <source>
        <dbReference type="Pfam" id="PF03551"/>
    </source>
</evidence>
<sequence>MYHLFVLGQLMDHAMTGYQLRKALAAAVGQEQTMSYGVLYPLLERLAGAGEVTLTEKTEGQRQKRWVAITDLGRVQFHQLIVIPVVRNKQTQLWFQIKMMGLHLLAPAERRLVLTDFQTCTQEQLVHWQHVHDYFSDQPNMVPGDVADGLQLNQLQQQQAQVQLDWITKQLTRLDKGE</sequence>
<accession>A0A0R2LQ64</accession>
<dbReference type="Pfam" id="PF03551">
    <property type="entry name" value="PadR"/>
    <property type="match status" value="1"/>
</dbReference>